<dbReference type="GO" id="GO:0016874">
    <property type="term" value="F:ligase activity"/>
    <property type="evidence" value="ECO:0007669"/>
    <property type="project" value="UniProtKB-KW"/>
</dbReference>
<evidence type="ECO:0000313" key="2">
    <source>
        <dbReference type="EMBL" id="SUN57490.1"/>
    </source>
</evidence>
<accession>A0A380K004</accession>
<dbReference type="EC" id="6.1.1.13" evidence="2"/>
<feature type="domain" description="AMP-dependent synthetase/ligase" evidence="1">
    <location>
        <begin position="10"/>
        <end position="170"/>
    </location>
</feature>
<dbReference type="PANTHER" id="PTHR45398:SF1">
    <property type="entry name" value="ENZYME, PUTATIVE (JCVI)-RELATED"/>
    <property type="match status" value="1"/>
</dbReference>
<dbReference type="SUPFAM" id="SSF56801">
    <property type="entry name" value="Acetyl-CoA synthetase-like"/>
    <property type="match status" value="1"/>
</dbReference>
<evidence type="ECO:0000259" key="1">
    <source>
        <dbReference type="Pfam" id="PF00501"/>
    </source>
</evidence>
<dbReference type="InterPro" id="IPR020845">
    <property type="entry name" value="AMP-binding_CS"/>
</dbReference>
<name>A0A380K004_9STRE</name>
<keyword evidence="2" id="KW-0436">Ligase</keyword>
<dbReference type="Proteomes" id="UP000254510">
    <property type="component" value="Unassembled WGS sequence"/>
</dbReference>
<dbReference type="Gene3D" id="3.40.50.12780">
    <property type="entry name" value="N-terminal domain of ligase-like"/>
    <property type="match status" value="1"/>
</dbReference>
<reference evidence="2 3" key="1">
    <citation type="submission" date="2018-06" db="EMBL/GenBank/DDBJ databases">
        <authorList>
            <consortium name="Pathogen Informatics"/>
            <person name="Doyle S."/>
        </authorList>
    </citation>
    <scope>NUCLEOTIDE SEQUENCE [LARGE SCALE GENOMIC DNA]</scope>
    <source>
        <strain evidence="2 3">NCTC13767</strain>
    </source>
</reference>
<sequence>MLHDMIERIEHFAQVQADFPVYNILGDVHTYGDLKADSDALATYIDFLKIEEKSPVLVFGGQEYEMLASFVGLTKSGHAYIPVDQHTALERIEAILAIAEPSLIIAVGDFPLEITHIPIIKSAELKTIFAQQSDYHLTHSVKGDDNYYIIFTSGTTGQPKGVQISHDNCLVLPIG</sequence>
<dbReference type="PANTHER" id="PTHR45398">
    <property type="match status" value="1"/>
</dbReference>
<dbReference type="PROSITE" id="PS00455">
    <property type="entry name" value="AMP_BINDING"/>
    <property type="match status" value="1"/>
</dbReference>
<gene>
    <name evidence="2" type="primary">dltA_2</name>
    <name evidence="2" type="ORF">NCTC13767_00081</name>
</gene>
<organism evidence="2 3">
    <name type="scientific">Streptococcus gallolyticus</name>
    <dbReference type="NCBI Taxonomy" id="315405"/>
    <lineage>
        <taxon>Bacteria</taxon>
        <taxon>Bacillati</taxon>
        <taxon>Bacillota</taxon>
        <taxon>Bacilli</taxon>
        <taxon>Lactobacillales</taxon>
        <taxon>Streptococcaceae</taxon>
        <taxon>Streptococcus</taxon>
    </lineage>
</organism>
<dbReference type="Pfam" id="PF00501">
    <property type="entry name" value="AMP-binding"/>
    <property type="match status" value="1"/>
</dbReference>
<dbReference type="InterPro" id="IPR000873">
    <property type="entry name" value="AMP-dep_synth/lig_dom"/>
</dbReference>
<dbReference type="InterPro" id="IPR042099">
    <property type="entry name" value="ANL_N_sf"/>
</dbReference>
<evidence type="ECO:0000313" key="3">
    <source>
        <dbReference type="Proteomes" id="UP000254510"/>
    </source>
</evidence>
<dbReference type="EMBL" id="UHFM01000004">
    <property type="protein sequence ID" value="SUN57490.1"/>
    <property type="molecule type" value="Genomic_DNA"/>
</dbReference>
<proteinExistence type="predicted"/>
<dbReference type="AlphaFoldDB" id="A0A380K004"/>
<protein>
    <submittedName>
        <fullName evidence="2">D-alanine-poly(Phosphoribitol) ligase</fullName>
        <ecNumber evidence="2">6.1.1.13</ecNumber>
    </submittedName>
</protein>